<dbReference type="Proteomes" id="UP000295043">
    <property type="component" value="Unassembled WGS sequence"/>
</dbReference>
<feature type="region of interest" description="Disordered" evidence="1">
    <location>
        <begin position="96"/>
        <end position="120"/>
    </location>
</feature>
<gene>
    <name evidence="2" type="ORF">EV184_108194</name>
</gene>
<dbReference type="InterPro" id="IPR036388">
    <property type="entry name" value="WH-like_DNA-bd_sf"/>
</dbReference>
<reference evidence="2 3" key="1">
    <citation type="submission" date="2019-03" db="EMBL/GenBank/DDBJ databases">
        <title>Genomic Encyclopedia of Type Strains, Phase IV (KMG-V): Genome sequencing to study the core and pangenomes of soil and plant-associated prokaryotes.</title>
        <authorList>
            <person name="Whitman W."/>
        </authorList>
    </citation>
    <scope>NUCLEOTIDE SEQUENCE [LARGE SCALE GENOMIC DNA]</scope>
    <source>
        <strain evidence="2 3">23C40</strain>
    </source>
</reference>
<organism evidence="2 3">
    <name type="scientific">Sinorhizobium americanum</name>
    <dbReference type="NCBI Taxonomy" id="194963"/>
    <lineage>
        <taxon>Bacteria</taxon>
        <taxon>Pseudomonadati</taxon>
        <taxon>Pseudomonadota</taxon>
        <taxon>Alphaproteobacteria</taxon>
        <taxon>Hyphomicrobiales</taxon>
        <taxon>Rhizobiaceae</taxon>
        <taxon>Sinorhizobium/Ensifer group</taxon>
        <taxon>Sinorhizobium</taxon>
    </lineage>
</organism>
<dbReference type="RefSeq" id="WP_132075848.1">
    <property type="nucleotide sequence ID" value="NZ_SLVU01000008.1"/>
</dbReference>
<evidence type="ECO:0000313" key="3">
    <source>
        <dbReference type="Proteomes" id="UP000295043"/>
    </source>
</evidence>
<dbReference type="Pfam" id="PF13730">
    <property type="entry name" value="HTH_36"/>
    <property type="match status" value="1"/>
</dbReference>
<feature type="region of interest" description="Disordered" evidence="1">
    <location>
        <begin position="151"/>
        <end position="177"/>
    </location>
</feature>
<evidence type="ECO:0000256" key="1">
    <source>
        <dbReference type="SAM" id="MobiDB-lite"/>
    </source>
</evidence>
<dbReference type="AlphaFoldDB" id="A0A4V2REW6"/>
<protein>
    <recommendedName>
        <fullName evidence="4">Helix-turn-helix protein</fullName>
    </recommendedName>
</protein>
<evidence type="ECO:0008006" key="4">
    <source>
        <dbReference type="Google" id="ProtNLM"/>
    </source>
</evidence>
<dbReference type="Gene3D" id="1.10.10.10">
    <property type="entry name" value="Winged helix-like DNA-binding domain superfamily/Winged helix DNA-binding domain"/>
    <property type="match status" value="1"/>
</dbReference>
<sequence length="444" mass="49426">MSIKIMSQLFEAQLGSASRKMLAVRLADFADDKGKGIWPTVARLSRETELSERQVQRILSEFVDEGLLVVRSKGGGKHGAGTRYDFDMAAIARLEASKEEPEQTPEKAADDGCHGVTRDTESPVTSEIATGDSVSPQGCHHVTQTVIEPPLEPSIGREGAREAVSEESQTETPQSIERSFRRWMPTWPTFVGDSVDAARAAWGALTAEERSAAEARTGDYLEAAKAGGRKTICSMAVYLREKRWEKLPAKAATPQGPTFAAPFGKLWMATRFADLFRKPYGQGLELNPFERRLADKVLKLIEVGGEPPADLTNMERQMLADGDPVRYLMRDKVLRLGWPMVNQMQERARDGKGYACPPELMPFAEAFQQVKRDGELFAAWRSEHGRRGWPFLQEGRLPDWIWFPPLPDGVDDMFEGLVRSALDHFHTQISDHLAARSRGNDDAA</sequence>
<comment type="caution">
    <text evidence="2">The sequence shown here is derived from an EMBL/GenBank/DDBJ whole genome shotgun (WGS) entry which is preliminary data.</text>
</comment>
<accession>A0A4V2REW6</accession>
<feature type="compositionally biased region" description="Polar residues" evidence="1">
    <location>
        <begin position="166"/>
        <end position="177"/>
    </location>
</feature>
<proteinExistence type="predicted"/>
<dbReference type="EMBL" id="SLVU01000008">
    <property type="protein sequence ID" value="TCN30320.1"/>
    <property type="molecule type" value="Genomic_DNA"/>
</dbReference>
<evidence type="ECO:0000313" key="2">
    <source>
        <dbReference type="EMBL" id="TCN30320.1"/>
    </source>
</evidence>
<name>A0A4V2REW6_9HYPH</name>